<evidence type="ECO:0000313" key="3">
    <source>
        <dbReference type="Proteomes" id="UP000019700"/>
    </source>
</evidence>
<sequence>MSAERLEALYESLEDVRATVDGAWAHRFRAQDQEEYDSQSDAIVALEREEEDILAEIEALGGEDPDL</sequence>
<dbReference type="EMBL" id="KJ173786">
    <property type="protein sequence ID" value="AHL18557.1"/>
    <property type="molecule type" value="Genomic_DNA"/>
</dbReference>
<dbReference type="GeneID" id="18938398"/>
<proteinExistence type="predicted"/>
<feature type="coiled-coil region" evidence="1">
    <location>
        <begin position="29"/>
        <end position="63"/>
    </location>
</feature>
<gene>
    <name evidence="2" type="ORF">ISF9_087</name>
</gene>
<evidence type="ECO:0000256" key="1">
    <source>
        <dbReference type="SAM" id="Coils"/>
    </source>
</evidence>
<keyword evidence="1" id="KW-0175">Coiled coil</keyword>
<protein>
    <submittedName>
        <fullName evidence="2">Uncharacterized protein</fullName>
    </submittedName>
</protein>
<accession>W8P0C4</accession>
<name>W8P0C4_9CAUD</name>
<keyword evidence="3" id="KW-1185">Reference proteome</keyword>
<dbReference type="RefSeq" id="YP_009021532.1">
    <property type="nucleotide sequence ID" value="NC_023859.1"/>
</dbReference>
<dbReference type="KEGG" id="vg:18938398"/>
<organism evidence="2 3">
    <name type="scientific">Microbacterium phage vB_MoxS-ISF9</name>
    <dbReference type="NCBI Taxonomy" id="1458670"/>
    <lineage>
        <taxon>Viruses</taxon>
        <taxon>Duplodnaviria</taxon>
        <taxon>Heunggongvirae</taxon>
        <taxon>Uroviricota</taxon>
        <taxon>Caudoviricetes</taxon>
        <taxon>Farahnazvirus</taxon>
        <taxon>Farahnazvirus ISF9</taxon>
    </lineage>
</organism>
<evidence type="ECO:0000313" key="2">
    <source>
        <dbReference type="EMBL" id="AHL18557.1"/>
    </source>
</evidence>
<dbReference type="Proteomes" id="UP000019700">
    <property type="component" value="Genome"/>
</dbReference>
<reference evidence="2 3" key="1">
    <citation type="journal article" date="2014" name="Arch. Virol.">
        <title>Complete genome sequence of a novel phage, vB_MoxS-ISF9, infecting methylotrophic Microbacterium: first report of a virulent Microbacterium phage.</title>
        <authorList>
            <person name="Zamani I."/>
            <person name="Bouzari M."/>
            <person name="Emtiazi G."/>
            <person name="Ghasemi S.M."/>
            <person name="Chang H.I."/>
        </authorList>
    </citation>
    <scope>NUCLEOTIDE SEQUENCE [LARGE SCALE GENOMIC DNA]</scope>
</reference>